<name>A0A9W6LGG7_9ACTN</name>
<feature type="transmembrane region" description="Helical" evidence="8">
    <location>
        <begin position="112"/>
        <end position="135"/>
    </location>
</feature>
<accession>A0A9W6LGG7</accession>
<feature type="region of interest" description="Disordered" evidence="7">
    <location>
        <begin position="1"/>
        <end position="33"/>
    </location>
</feature>
<feature type="transmembrane region" description="Helical" evidence="8">
    <location>
        <begin position="229"/>
        <end position="250"/>
    </location>
</feature>
<evidence type="ECO:0000256" key="6">
    <source>
        <dbReference type="ARBA" id="ARBA00023136"/>
    </source>
</evidence>
<dbReference type="Pfam" id="PF03773">
    <property type="entry name" value="ArsP_1"/>
    <property type="match status" value="1"/>
</dbReference>
<gene>
    <name evidence="9" type="ORF">GALLR39Z86_20300</name>
</gene>
<dbReference type="PANTHER" id="PTHR34184:SF4">
    <property type="entry name" value="UPF0718 PROTEIN YCGR"/>
    <property type="match status" value="1"/>
</dbReference>
<comment type="similarity">
    <text evidence="2">Belongs to the UPF0718 family.</text>
</comment>
<evidence type="ECO:0000313" key="10">
    <source>
        <dbReference type="Proteomes" id="UP001144313"/>
    </source>
</evidence>
<evidence type="ECO:0000313" key="9">
    <source>
        <dbReference type="EMBL" id="GLI42180.1"/>
    </source>
</evidence>
<comment type="subcellular location">
    <subcellularLocation>
        <location evidence="1">Cell membrane</location>
        <topology evidence="1">Multi-pass membrane protein</topology>
    </subcellularLocation>
</comment>
<feature type="transmembrane region" description="Helical" evidence="8">
    <location>
        <begin position="147"/>
        <end position="171"/>
    </location>
</feature>
<keyword evidence="10" id="KW-1185">Reference proteome</keyword>
<evidence type="ECO:0000256" key="5">
    <source>
        <dbReference type="ARBA" id="ARBA00022989"/>
    </source>
</evidence>
<organism evidence="9 10">
    <name type="scientific">Glycomyces algeriensis</name>
    <dbReference type="NCBI Taxonomy" id="256037"/>
    <lineage>
        <taxon>Bacteria</taxon>
        <taxon>Bacillati</taxon>
        <taxon>Actinomycetota</taxon>
        <taxon>Actinomycetes</taxon>
        <taxon>Glycomycetales</taxon>
        <taxon>Glycomycetaceae</taxon>
        <taxon>Glycomyces</taxon>
    </lineage>
</organism>
<keyword evidence="4 8" id="KW-0812">Transmembrane</keyword>
<keyword evidence="6 8" id="KW-0472">Membrane</keyword>
<evidence type="ECO:0000256" key="3">
    <source>
        <dbReference type="ARBA" id="ARBA00022475"/>
    </source>
</evidence>
<comment type="caution">
    <text evidence="9">The sequence shown here is derived from an EMBL/GenBank/DDBJ whole genome shotgun (WGS) entry which is preliminary data.</text>
</comment>
<dbReference type="InterPro" id="IPR052923">
    <property type="entry name" value="UPF0718"/>
</dbReference>
<feature type="transmembrane region" description="Helical" evidence="8">
    <location>
        <begin position="262"/>
        <end position="278"/>
    </location>
</feature>
<dbReference type="RefSeq" id="WP_373897015.1">
    <property type="nucleotide sequence ID" value="NZ_BAAAOL010000006.1"/>
</dbReference>
<evidence type="ECO:0000256" key="2">
    <source>
        <dbReference type="ARBA" id="ARBA00006386"/>
    </source>
</evidence>
<dbReference type="AlphaFoldDB" id="A0A9W6LGG7"/>
<feature type="transmembrane region" description="Helical" evidence="8">
    <location>
        <begin position="324"/>
        <end position="347"/>
    </location>
</feature>
<sequence length="348" mass="36162">MPHNGSVSAELAETENPAERSATPARASKPSHRRRGLTSIEALALLLIFGLTARPGLTEIFAAPAAQAWSARFVAVCVQAFPFLVLGVVLSAAISAFVPAGFFHKVVPKRTALAVPVAGVAGAVLPACECASVPVAGALVRRGVAPAAAFTFMLASPAINPIVVVSTFVAFPGNPEMVFARVAASLGAAIAIGWLWARLGKTEWLNLPKHHHHDDGKWAAFWSAIRHDFLHAGGYLVIGAAIAASLNTLVPETWLQPIADNPVLGVLALAVLAVLVSICSESDAFVAASLTQFSPTAKLAFMVVGPFIDVKLAAMQAGTFGRRFALRFAPTAFVAAVLAAVLMGALLL</sequence>
<keyword evidence="3" id="KW-1003">Cell membrane</keyword>
<dbReference type="PANTHER" id="PTHR34184">
    <property type="entry name" value="UPF0718 PROTEIN YCGR"/>
    <property type="match status" value="1"/>
</dbReference>
<proteinExistence type="inferred from homology"/>
<dbReference type="InterPro" id="IPR005524">
    <property type="entry name" value="DUF318"/>
</dbReference>
<dbReference type="Proteomes" id="UP001144313">
    <property type="component" value="Unassembled WGS sequence"/>
</dbReference>
<feature type="transmembrane region" description="Helical" evidence="8">
    <location>
        <begin position="178"/>
        <end position="197"/>
    </location>
</feature>
<reference evidence="9" key="1">
    <citation type="submission" date="2022-12" db="EMBL/GenBank/DDBJ databases">
        <title>Reference genome sequencing for broad-spectrum identification of bacterial and archaeal isolates by mass spectrometry.</title>
        <authorList>
            <person name="Sekiguchi Y."/>
            <person name="Tourlousse D.M."/>
        </authorList>
    </citation>
    <scope>NUCLEOTIDE SEQUENCE</scope>
    <source>
        <strain evidence="9">LLR39Z86</strain>
    </source>
</reference>
<evidence type="ECO:0000256" key="4">
    <source>
        <dbReference type="ARBA" id="ARBA00022692"/>
    </source>
</evidence>
<evidence type="ECO:0000256" key="1">
    <source>
        <dbReference type="ARBA" id="ARBA00004651"/>
    </source>
</evidence>
<evidence type="ECO:0000256" key="8">
    <source>
        <dbReference type="SAM" id="Phobius"/>
    </source>
</evidence>
<dbReference type="EMBL" id="BSDT01000001">
    <property type="protein sequence ID" value="GLI42180.1"/>
    <property type="molecule type" value="Genomic_DNA"/>
</dbReference>
<keyword evidence="5 8" id="KW-1133">Transmembrane helix</keyword>
<dbReference type="GO" id="GO:0005886">
    <property type="term" value="C:plasma membrane"/>
    <property type="evidence" value="ECO:0007669"/>
    <property type="project" value="UniProtKB-SubCell"/>
</dbReference>
<evidence type="ECO:0000256" key="7">
    <source>
        <dbReference type="SAM" id="MobiDB-lite"/>
    </source>
</evidence>
<protein>
    <submittedName>
        <fullName evidence="9">Permease</fullName>
    </submittedName>
</protein>
<feature type="transmembrane region" description="Helical" evidence="8">
    <location>
        <begin position="73"/>
        <end position="100"/>
    </location>
</feature>